<dbReference type="eggNOG" id="COG0132">
    <property type="taxonomic scope" value="Bacteria"/>
</dbReference>
<dbReference type="RefSeq" id="WP_039315457.1">
    <property type="nucleotide sequence ID" value="NZ_CP006905.1"/>
</dbReference>
<dbReference type="AlphaFoldDB" id="A0A0A7G0X6"/>
<dbReference type="OrthoDB" id="9802097at2"/>
<keyword evidence="1 9" id="KW-0963">Cytoplasm</keyword>
<protein>
    <recommendedName>
        <fullName evidence="9">ATP-dependent dethiobiotin synthetase BioD</fullName>
        <ecNumber evidence="9">6.3.3.3</ecNumber>
    </recommendedName>
    <alternativeName>
        <fullName evidence="9">DTB synthetase</fullName>
        <shortName evidence="9">DTBS</shortName>
    </alternativeName>
    <alternativeName>
        <fullName evidence="9">Dethiobiotin synthase</fullName>
    </alternativeName>
</protein>
<evidence type="ECO:0000313" key="11">
    <source>
        <dbReference type="Proteomes" id="UP000030635"/>
    </source>
</evidence>
<evidence type="ECO:0000256" key="5">
    <source>
        <dbReference type="ARBA" id="ARBA00022756"/>
    </source>
</evidence>
<dbReference type="GO" id="GO:0005829">
    <property type="term" value="C:cytosol"/>
    <property type="evidence" value="ECO:0007669"/>
    <property type="project" value="TreeGrafter"/>
</dbReference>
<comment type="pathway">
    <text evidence="9">Cofactor biosynthesis; biotin biosynthesis; biotin from 7,8-diaminononanoate: step 1/2.</text>
</comment>
<dbReference type="CDD" id="cd03109">
    <property type="entry name" value="DTBS"/>
    <property type="match status" value="1"/>
</dbReference>
<dbReference type="GO" id="GO:0005524">
    <property type="term" value="F:ATP binding"/>
    <property type="evidence" value="ECO:0007669"/>
    <property type="project" value="UniProtKB-UniRule"/>
</dbReference>
<feature type="binding site" evidence="9">
    <location>
        <begin position="117"/>
        <end position="120"/>
    </location>
    <ligand>
        <name>ATP</name>
        <dbReference type="ChEBI" id="CHEBI:30616"/>
    </ligand>
</feature>
<comment type="catalytic activity">
    <reaction evidence="9">
        <text>(7R,8S)-7,8-diammoniononanoate + CO2 + ATP = (4R,5S)-dethiobiotin + ADP + phosphate + 3 H(+)</text>
        <dbReference type="Rhea" id="RHEA:15805"/>
        <dbReference type="ChEBI" id="CHEBI:15378"/>
        <dbReference type="ChEBI" id="CHEBI:16526"/>
        <dbReference type="ChEBI" id="CHEBI:30616"/>
        <dbReference type="ChEBI" id="CHEBI:43474"/>
        <dbReference type="ChEBI" id="CHEBI:149469"/>
        <dbReference type="ChEBI" id="CHEBI:149473"/>
        <dbReference type="ChEBI" id="CHEBI:456216"/>
        <dbReference type="EC" id="6.3.3.3"/>
    </reaction>
</comment>
<dbReference type="GO" id="GO:0000287">
    <property type="term" value="F:magnesium ion binding"/>
    <property type="evidence" value="ECO:0007669"/>
    <property type="project" value="UniProtKB-UniRule"/>
</dbReference>
<dbReference type="InterPro" id="IPR027417">
    <property type="entry name" value="P-loop_NTPase"/>
</dbReference>
<evidence type="ECO:0000256" key="4">
    <source>
        <dbReference type="ARBA" id="ARBA00022741"/>
    </source>
</evidence>
<dbReference type="SUPFAM" id="SSF52540">
    <property type="entry name" value="P-loop containing nucleoside triphosphate hydrolases"/>
    <property type="match status" value="1"/>
</dbReference>
<evidence type="ECO:0000313" key="10">
    <source>
        <dbReference type="EMBL" id="AIY84726.1"/>
    </source>
</evidence>
<organism evidence="10 11">
    <name type="scientific">Clostridium baratii str. Sullivan</name>
    <dbReference type="NCBI Taxonomy" id="1415775"/>
    <lineage>
        <taxon>Bacteria</taxon>
        <taxon>Bacillati</taxon>
        <taxon>Bacillota</taxon>
        <taxon>Clostridia</taxon>
        <taxon>Eubacteriales</taxon>
        <taxon>Clostridiaceae</taxon>
        <taxon>Clostridium</taxon>
    </lineage>
</organism>
<dbReference type="EC" id="6.3.3.3" evidence="9"/>
<feature type="binding site" evidence="9">
    <location>
        <begin position="181"/>
        <end position="182"/>
    </location>
    <ligand>
        <name>ATP</name>
        <dbReference type="ChEBI" id="CHEBI:30616"/>
    </ligand>
</feature>
<dbReference type="PANTHER" id="PTHR43210:SF2">
    <property type="entry name" value="ATP-DEPENDENT DETHIOBIOTIN SYNTHETASE BIOD 2"/>
    <property type="match status" value="1"/>
</dbReference>
<feature type="binding site" evidence="9">
    <location>
        <begin position="210"/>
        <end position="212"/>
    </location>
    <ligand>
        <name>ATP</name>
        <dbReference type="ChEBI" id="CHEBI:30616"/>
    </ligand>
</feature>
<proteinExistence type="inferred from homology"/>
<dbReference type="Pfam" id="PF13500">
    <property type="entry name" value="AAA_26"/>
    <property type="match status" value="1"/>
</dbReference>
<name>A0A0A7G0X6_9CLOT</name>
<feature type="binding site" evidence="9">
    <location>
        <begin position="13"/>
        <end position="18"/>
    </location>
    <ligand>
        <name>ATP</name>
        <dbReference type="ChEBI" id="CHEBI:30616"/>
    </ligand>
</feature>
<dbReference type="NCBIfam" id="TIGR00347">
    <property type="entry name" value="bioD"/>
    <property type="match status" value="1"/>
</dbReference>
<dbReference type="PANTHER" id="PTHR43210">
    <property type="entry name" value="DETHIOBIOTIN SYNTHETASE"/>
    <property type="match status" value="1"/>
</dbReference>
<feature type="binding site" evidence="9">
    <location>
        <position position="17"/>
    </location>
    <ligand>
        <name>Mg(2+)</name>
        <dbReference type="ChEBI" id="CHEBI:18420"/>
    </ligand>
</feature>
<evidence type="ECO:0000256" key="1">
    <source>
        <dbReference type="ARBA" id="ARBA00022490"/>
    </source>
</evidence>
<dbReference type="KEGG" id="cbv:U729_2465"/>
<reference evidence="10 11" key="1">
    <citation type="journal article" date="2015" name="Infect. Genet. Evol.">
        <title>Genomic sequences of six botulinum neurotoxin-producing strains representing three clostridial species illustrate the mobility and diversity of botulinum neurotoxin genes.</title>
        <authorList>
            <person name="Smith T.J."/>
            <person name="Hill K.K."/>
            <person name="Xie G."/>
            <person name="Foley B.T."/>
            <person name="Williamson C.H."/>
            <person name="Foster J.T."/>
            <person name="Johnson S.L."/>
            <person name="Chertkov O."/>
            <person name="Teshima H."/>
            <person name="Gibbons H.S."/>
            <person name="Johnsky L.A."/>
            <person name="Karavis M.A."/>
            <person name="Smith L.A."/>
        </authorList>
    </citation>
    <scope>NUCLEOTIDE SEQUENCE [LARGE SCALE GENOMIC DNA]</scope>
    <source>
        <strain evidence="10">Sullivan</strain>
    </source>
</reference>
<keyword evidence="4 9" id="KW-0547">Nucleotide-binding</keyword>
<feature type="binding site" evidence="9">
    <location>
        <position position="117"/>
    </location>
    <ligand>
        <name>Mg(2+)</name>
        <dbReference type="ChEBI" id="CHEBI:18420"/>
    </ligand>
</feature>
<comment type="similarity">
    <text evidence="9">Belongs to the dethiobiotin synthetase family.</text>
</comment>
<evidence type="ECO:0000256" key="2">
    <source>
        <dbReference type="ARBA" id="ARBA00022598"/>
    </source>
</evidence>
<comment type="function">
    <text evidence="9">Catalyzes a mechanistically unusual reaction, the ATP-dependent insertion of CO2 between the N7 and N8 nitrogen atoms of 7,8-diaminopelargonic acid (DAPA, also called 7,8-diammoniononanoate) to form a ureido ring.</text>
</comment>
<comment type="cofactor">
    <cofactor evidence="9">
        <name>Mg(2+)</name>
        <dbReference type="ChEBI" id="CHEBI:18420"/>
    </cofactor>
</comment>
<evidence type="ECO:0000256" key="3">
    <source>
        <dbReference type="ARBA" id="ARBA00022723"/>
    </source>
</evidence>
<keyword evidence="3 9" id="KW-0479">Metal-binding</keyword>
<dbReference type="STRING" id="1561.NPD11_573"/>
<comment type="catalytic activity">
    <reaction evidence="8">
        <text>(7R,8S)-8-amino-7-(carboxyamino)nonanoate + ATP = (4R,5S)-dethiobiotin + ADP + phosphate + H(+)</text>
        <dbReference type="Rhea" id="RHEA:63684"/>
        <dbReference type="ChEBI" id="CHEBI:15378"/>
        <dbReference type="ChEBI" id="CHEBI:30616"/>
        <dbReference type="ChEBI" id="CHEBI:43474"/>
        <dbReference type="ChEBI" id="CHEBI:149470"/>
        <dbReference type="ChEBI" id="CHEBI:149473"/>
        <dbReference type="ChEBI" id="CHEBI:456216"/>
    </reaction>
</comment>
<dbReference type="UniPathway" id="UPA00078">
    <property type="reaction ID" value="UER00161"/>
</dbReference>
<dbReference type="Gene3D" id="3.40.50.300">
    <property type="entry name" value="P-loop containing nucleotide triphosphate hydrolases"/>
    <property type="match status" value="1"/>
</dbReference>
<dbReference type="InterPro" id="IPR004472">
    <property type="entry name" value="DTB_synth_BioD"/>
</dbReference>
<keyword evidence="7 9" id="KW-0460">Magnesium</keyword>
<evidence type="ECO:0000256" key="6">
    <source>
        <dbReference type="ARBA" id="ARBA00022840"/>
    </source>
</evidence>
<dbReference type="GO" id="GO:0004141">
    <property type="term" value="F:dethiobiotin synthase activity"/>
    <property type="evidence" value="ECO:0007669"/>
    <property type="project" value="UniProtKB-UniRule"/>
</dbReference>
<sequence length="234" mass="25636">MASGIFVTGTDTSVGKTFISSLIVKTLRDDGIDAGYFKGVFNGGSLGDYGNVIPDDAVEVKNVTNLDEDYNNMGSYALSSNYSPHLAAHVESVNINLQKIFSDFTRMRDKYEFLIVEGNGGAVCPIKIEGDEIILLEHIIKDLGLSTILVARSGLGTINHTTLTVKYLEDAGIEVKGIILNEYDDNNIMHKNNKDVIKLLTGINNICTIPAIEISYMPEEKIRELVKFCSTSFS</sequence>
<dbReference type="Proteomes" id="UP000030635">
    <property type="component" value="Chromosome"/>
</dbReference>
<feature type="binding site" evidence="9">
    <location>
        <position position="56"/>
    </location>
    <ligand>
        <name>ATP</name>
        <dbReference type="ChEBI" id="CHEBI:30616"/>
    </ligand>
</feature>
<evidence type="ECO:0000256" key="8">
    <source>
        <dbReference type="ARBA" id="ARBA00047386"/>
    </source>
</evidence>
<keyword evidence="5 9" id="KW-0093">Biotin biosynthesis</keyword>
<evidence type="ECO:0000256" key="7">
    <source>
        <dbReference type="ARBA" id="ARBA00022842"/>
    </source>
</evidence>
<dbReference type="HOGENOM" id="CLU_072551_3_0_9"/>
<feature type="binding site" evidence="9">
    <location>
        <position position="56"/>
    </location>
    <ligand>
        <name>Mg(2+)</name>
        <dbReference type="ChEBI" id="CHEBI:18420"/>
    </ligand>
</feature>
<comment type="caution">
    <text evidence="9">Lacks conserved residue(s) required for the propagation of feature annotation.</text>
</comment>
<dbReference type="EMBL" id="CP006905">
    <property type="protein sequence ID" value="AIY84726.1"/>
    <property type="molecule type" value="Genomic_DNA"/>
</dbReference>
<feature type="active site" evidence="9">
    <location>
        <position position="38"/>
    </location>
</feature>
<keyword evidence="2 9" id="KW-0436">Ligase</keyword>
<keyword evidence="6 9" id="KW-0067">ATP-binding</keyword>
<evidence type="ECO:0000256" key="9">
    <source>
        <dbReference type="HAMAP-Rule" id="MF_00336"/>
    </source>
</evidence>
<accession>A0A0A7G0X6</accession>
<dbReference type="HAMAP" id="MF_00336">
    <property type="entry name" value="BioD"/>
    <property type="match status" value="1"/>
</dbReference>
<gene>
    <name evidence="9 10" type="primary">bioD</name>
    <name evidence="10" type="ORF">U729_2465</name>
</gene>
<comment type="subunit">
    <text evidence="9">Homodimer.</text>
</comment>
<comment type="subcellular location">
    <subcellularLocation>
        <location evidence="9">Cytoplasm</location>
    </subcellularLocation>
</comment>
<dbReference type="GO" id="GO:0009102">
    <property type="term" value="P:biotin biosynthetic process"/>
    <property type="evidence" value="ECO:0007669"/>
    <property type="project" value="UniProtKB-UniRule"/>
</dbReference>
<dbReference type="PIRSF" id="PIRSF006755">
    <property type="entry name" value="DTB_synth"/>
    <property type="match status" value="1"/>
</dbReference>
<keyword evidence="11" id="KW-1185">Reference proteome</keyword>